<dbReference type="EMBL" id="MDYO01000044">
    <property type="protein sequence ID" value="OQD92180.1"/>
    <property type="molecule type" value="Genomic_DNA"/>
</dbReference>
<keyword evidence="3" id="KW-1185">Reference proteome</keyword>
<evidence type="ECO:0000256" key="1">
    <source>
        <dbReference type="SAM" id="SignalP"/>
    </source>
</evidence>
<proteinExistence type="predicted"/>
<dbReference type="Proteomes" id="UP000191612">
    <property type="component" value="Unassembled WGS sequence"/>
</dbReference>
<evidence type="ECO:0000313" key="3">
    <source>
        <dbReference type="Proteomes" id="UP000191612"/>
    </source>
</evidence>
<feature type="chain" id="PRO_5013139310" evidence="1">
    <location>
        <begin position="18"/>
        <end position="157"/>
    </location>
</feature>
<name>A0A1V6QSH9_9EURO</name>
<feature type="signal peptide" evidence="1">
    <location>
        <begin position="1"/>
        <end position="17"/>
    </location>
</feature>
<comment type="caution">
    <text evidence="2">The sequence shown here is derived from an EMBL/GenBank/DDBJ whole genome shotgun (WGS) entry which is preliminary data.</text>
</comment>
<protein>
    <submittedName>
        <fullName evidence="2">Uncharacterized protein</fullName>
    </submittedName>
</protein>
<gene>
    <name evidence="2" type="ORF">PENSOL_c044G02032</name>
</gene>
<dbReference type="AlphaFoldDB" id="A0A1V6QSH9"/>
<sequence length="157" mass="17185">MKLFLAITTLFAASAAAKYTPGQDCRTNKGCDDNCLGGKWSVVMEAGDVRMVCDPSTLDSTRYARASCVGYDLPDTVDKKAKTVCDNMKGKFCNDSCFLTTPASKEEDLTTRFKKACTEQKGSDGEPYSELVFVYPTKEQAVQWSNGKCDASVFSYP</sequence>
<accession>A0A1V6QSH9</accession>
<evidence type="ECO:0000313" key="2">
    <source>
        <dbReference type="EMBL" id="OQD92180.1"/>
    </source>
</evidence>
<keyword evidence="1" id="KW-0732">Signal</keyword>
<organism evidence="2 3">
    <name type="scientific">Penicillium solitum</name>
    <dbReference type="NCBI Taxonomy" id="60172"/>
    <lineage>
        <taxon>Eukaryota</taxon>
        <taxon>Fungi</taxon>
        <taxon>Dikarya</taxon>
        <taxon>Ascomycota</taxon>
        <taxon>Pezizomycotina</taxon>
        <taxon>Eurotiomycetes</taxon>
        <taxon>Eurotiomycetidae</taxon>
        <taxon>Eurotiales</taxon>
        <taxon>Aspergillaceae</taxon>
        <taxon>Penicillium</taxon>
    </lineage>
</organism>
<reference evidence="3" key="1">
    <citation type="journal article" date="2017" name="Nat. Microbiol.">
        <title>Global analysis of biosynthetic gene clusters reveals vast potential of secondary metabolite production in Penicillium species.</title>
        <authorList>
            <person name="Nielsen J.C."/>
            <person name="Grijseels S."/>
            <person name="Prigent S."/>
            <person name="Ji B."/>
            <person name="Dainat J."/>
            <person name="Nielsen K.F."/>
            <person name="Frisvad J.C."/>
            <person name="Workman M."/>
            <person name="Nielsen J."/>
        </authorList>
    </citation>
    <scope>NUCLEOTIDE SEQUENCE [LARGE SCALE GENOMIC DNA]</scope>
    <source>
        <strain evidence="3">IBT 29525</strain>
    </source>
</reference>